<reference evidence="2" key="2">
    <citation type="journal article" date="2007" name="Science">
        <title>Draft genome sequence of the sexually transmitted pathogen Trichomonas vaginalis.</title>
        <authorList>
            <person name="Carlton J.M."/>
            <person name="Hirt R.P."/>
            <person name="Silva J.C."/>
            <person name="Delcher A.L."/>
            <person name="Schatz M."/>
            <person name="Zhao Q."/>
            <person name="Wortman J.R."/>
            <person name="Bidwell S.L."/>
            <person name="Alsmark U.C.M."/>
            <person name="Besteiro S."/>
            <person name="Sicheritz-Ponten T."/>
            <person name="Noel C.J."/>
            <person name="Dacks J.B."/>
            <person name="Foster P.G."/>
            <person name="Simillion C."/>
            <person name="Van de Peer Y."/>
            <person name="Miranda-Saavedra D."/>
            <person name="Barton G.J."/>
            <person name="Westrop G.D."/>
            <person name="Mueller S."/>
            <person name="Dessi D."/>
            <person name="Fiori P.L."/>
            <person name="Ren Q."/>
            <person name="Paulsen I."/>
            <person name="Zhang H."/>
            <person name="Bastida-Corcuera F.D."/>
            <person name="Simoes-Barbosa A."/>
            <person name="Brown M.T."/>
            <person name="Hayes R.D."/>
            <person name="Mukherjee M."/>
            <person name="Okumura C.Y."/>
            <person name="Schneider R."/>
            <person name="Smith A.J."/>
            <person name="Vanacova S."/>
            <person name="Villalvazo M."/>
            <person name="Haas B.J."/>
            <person name="Pertea M."/>
            <person name="Feldblyum T.V."/>
            <person name="Utterback T.R."/>
            <person name="Shu C.L."/>
            <person name="Osoegawa K."/>
            <person name="de Jong P.J."/>
            <person name="Hrdy I."/>
            <person name="Horvathova L."/>
            <person name="Zubacova Z."/>
            <person name="Dolezal P."/>
            <person name="Malik S.B."/>
            <person name="Logsdon J.M. Jr."/>
            <person name="Henze K."/>
            <person name="Gupta A."/>
            <person name="Wang C.C."/>
            <person name="Dunne R.L."/>
            <person name="Upcroft J.A."/>
            <person name="Upcroft P."/>
            <person name="White O."/>
            <person name="Salzberg S.L."/>
            <person name="Tang P."/>
            <person name="Chiu C.-H."/>
            <person name="Lee Y.-S."/>
            <person name="Embley T.M."/>
            <person name="Coombs G.H."/>
            <person name="Mottram J.C."/>
            <person name="Tachezy J."/>
            <person name="Fraser-Liggett C.M."/>
            <person name="Johnson P.J."/>
        </authorList>
    </citation>
    <scope>NUCLEOTIDE SEQUENCE [LARGE SCALE GENOMIC DNA]</scope>
    <source>
        <strain evidence="2">G3</strain>
    </source>
</reference>
<dbReference type="AlphaFoldDB" id="A2DT91"/>
<dbReference type="Proteomes" id="UP000001542">
    <property type="component" value="Unassembled WGS sequence"/>
</dbReference>
<dbReference type="VEuPathDB" id="TrichDB:TVAG_359720"/>
<dbReference type="SMR" id="A2DT91"/>
<dbReference type="OMA" id="FYTLHNR"/>
<dbReference type="EMBL" id="DS113243">
    <property type="protein sequence ID" value="EAY16363.1"/>
    <property type="molecule type" value="Genomic_DNA"/>
</dbReference>
<sequence>MRPVTELPPVKHQAAKETIGIVKKGFYINSVGQKIDVSDQIKFSIENSKLYNLSYKFSLENAKTSENTVIDVIDSLTLEASKELVDKGIKTCALNFASARNPGGGFAGPNEAQEENLCRSSALYWSQIKHPEMYEYNRQSKSLSYSDYMIFTPDCPVWRQSDYTLLENSYNLSFITAPACNLTKGAEAETHTAMLNRIRKIVMVAIENNMKGLVLGAFGCGVFKNNPADVANYFKTVLIDEGLGKYFDYIVFPIKDGRKAGPFKRAFNIH</sequence>
<organism evidence="2 3">
    <name type="scientific">Trichomonas vaginalis (strain ATCC PRA-98 / G3)</name>
    <dbReference type="NCBI Taxonomy" id="412133"/>
    <lineage>
        <taxon>Eukaryota</taxon>
        <taxon>Metamonada</taxon>
        <taxon>Parabasalia</taxon>
        <taxon>Trichomonadida</taxon>
        <taxon>Trichomonadidae</taxon>
        <taxon>Trichomonas</taxon>
    </lineage>
</organism>
<dbReference type="PANTHER" id="PTHR35596">
    <property type="entry name" value="DUF2263 DOMAIN-CONTAINING PROTEIN"/>
    <property type="match status" value="1"/>
</dbReference>
<dbReference type="InterPro" id="IPR019261">
    <property type="entry name" value="PARG_cat_microbial"/>
</dbReference>
<evidence type="ECO:0000313" key="2">
    <source>
        <dbReference type="EMBL" id="EAY16363.1"/>
    </source>
</evidence>
<dbReference type="PANTHER" id="PTHR35596:SF1">
    <property type="entry name" value="MICROBIAL-TYPE PARG CATALYTIC DOMAIN-CONTAINING PROTEIN"/>
    <property type="match status" value="1"/>
</dbReference>
<dbReference type="eggNOG" id="ENOG502S5V1">
    <property type="taxonomic scope" value="Eukaryota"/>
</dbReference>
<dbReference type="InterPro" id="IPR043472">
    <property type="entry name" value="Macro_dom-like"/>
</dbReference>
<dbReference type="VEuPathDB" id="TrichDB:TVAGG3_0968320"/>
<feature type="domain" description="Microbial-type PARG catalytic" evidence="1">
    <location>
        <begin position="15"/>
        <end position="160"/>
    </location>
</feature>
<dbReference type="Gene3D" id="3.40.220.10">
    <property type="entry name" value="Leucine Aminopeptidase, subunit E, domain 1"/>
    <property type="match status" value="1"/>
</dbReference>
<reference evidence="2" key="1">
    <citation type="submission" date="2006-10" db="EMBL/GenBank/DDBJ databases">
        <authorList>
            <person name="Amadeo P."/>
            <person name="Zhao Q."/>
            <person name="Wortman J."/>
            <person name="Fraser-Liggett C."/>
            <person name="Carlton J."/>
        </authorList>
    </citation>
    <scope>NUCLEOTIDE SEQUENCE</scope>
    <source>
        <strain evidence="2">G3</strain>
    </source>
</reference>
<name>A2DT91_TRIV3</name>
<dbReference type="KEGG" id="tva:4774372"/>
<dbReference type="InParanoid" id="A2DT91"/>
<proteinExistence type="predicted"/>
<evidence type="ECO:0000313" key="3">
    <source>
        <dbReference type="Proteomes" id="UP000001542"/>
    </source>
</evidence>
<accession>A2DT91</accession>
<dbReference type="InterPro" id="IPR012664">
    <property type="entry name" value="CHP02452"/>
</dbReference>
<dbReference type="Pfam" id="PF10021">
    <property type="entry name" value="PARG_cat_microb"/>
    <property type="match status" value="1"/>
</dbReference>
<dbReference type="SUPFAM" id="SSF52949">
    <property type="entry name" value="Macro domain-like"/>
    <property type="match status" value="1"/>
</dbReference>
<evidence type="ECO:0000259" key="1">
    <source>
        <dbReference type="Pfam" id="PF10021"/>
    </source>
</evidence>
<dbReference type="STRING" id="5722.A2DT91"/>
<dbReference type="NCBIfam" id="TIGR02452">
    <property type="entry name" value="TIGR02452 family protein"/>
    <property type="match status" value="1"/>
</dbReference>
<dbReference type="RefSeq" id="XP_001328586.1">
    <property type="nucleotide sequence ID" value="XM_001328551.1"/>
</dbReference>
<dbReference type="PIRSF" id="PIRSF014899">
    <property type="entry name" value="UCP014899"/>
    <property type="match status" value="1"/>
</dbReference>
<keyword evidence="3" id="KW-1185">Reference proteome</keyword>
<protein>
    <recommendedName>
        <fullName evidence="1">Microbial-type PARG catalytic domain-containing protein</fullName>
    </recommendedName>
</protein>
<dbReference type="OrthoDB" id="9985428at2759"/>
<gene>
    <name evidence="2" type="ORF">TVAG_359720</name>
</gene>